<evidence type="ECO:0000256" key="3">
    <source>
        <dbReference type="SAM" id="SignalP"/>
    </source>
</evidence>
<accession>A0A1I7UKF6</accession>
<evidence type="ECO:0000313" key="4">
    <source>
        <dbReference type="Proteomes" id="UP000095282"/>
    </source>
</evidence>
<protein>
    <submittedName>
        <fullName evidence="5">Uncharacterized protein</fullName>
    </submittedName>
</protein>
<reference evidence="5" key="1">
    <citation type="submission" date="2016-11" db="UniProtKB">
        <authorList>
            <consortium name="WormBaseParasite"/>
        </authorList>
    </citation>
    <scope>IDENTIFICATION</scope>
</reference>
<name>A0A1I7UKF6_9PELO</name>
<feature type="compositionally biased region" description="Acidic residues" evidence="1">
    <location>
        <begin position="128"/>
        <end position="140"/>
    </location>
</feature>
<evidence type="ECO:0000256" key="2">
    <source>
        <dbReference type="SAM" id="Phobius"/>
    </source>
</evidence>
<keyword evidence="4" id="KW-1185">Reference proteome</keyword>
<organism evidence="4 5">
    <name type="scientific">Caenorhabditis tropicalis</name>
    <dbReference type="NCBI Taxonomy" id="1561998"/>
    <lineage>
        <taxon>Eukaryota</taxon>
        <taxon>Metazoa</taxon>
        <taxon>Ecdysozoa</taxon>
        <taxon>Nematoda</taxon>
        <taxon>Chromadorea</taxon>
        <taxon>Rhabditida</taxon>
        <taxon>Rhabditina</taxon>
        <taxon>Rhabditomorpha</taxon>
        <taxon>Rhabditoidea</taxon>
        <taxon>Rhabditidae</taxon>
        <taxon>Peloderinae</taxon>
        <taxon>Caenorhabditis</taxon>
    </lineage>
</organism>
<feature type="signal peptide" evidence="3">
    <location>
        <begin position="1"/>
        <end position="19"/>
    </location>
</feature>
<keyword evidence="2" id="KW-0472">Membrane</keyword>
<dbReference type="Proteomes" id="UP000095282">
    <property type="component" value="Unplaced"/>
</dbReference>
<dbReference type="WBParaSite" id="Csp11.Scaffold630.g16856.t1">
    <property type="protein sequence ID" value="Csp11.Scaffold630.g16856.t1"/>
    <property type="gene ID" value="Csp11.Scaffold630.g16856"/>
</dbReference>
<proteinExistence type="predicted"/>
<feature type="transmembrane region" description="Helical" evidence="2">
    <location>
        <begin position="70"/>
        <end position="88"/>
    </location>
</feature>
<evidence type="ECO:0000256" key="1">
    <source>
        <dbReference type="SAM" id="MobiDB-lite"/>
    </source>
</evidence>
<feature type="region of interest" description="Disordered" evidence="1">
    <location>
        <begin position="121"/>
        <end position="140"/>
    </location>
</feature>
<keyword evidence="2" id="KW-1133">Transmembrane helix</keyword>
<sequence length="140" mass="16746">MKFFPILFCFLFLCGGVQSWKASIKRQGASDVKKPFNGENYESEILRSNCLLMAAYANERKEAYTTYCKYLTATAFIIGFFNLAYRVFRDLLRTLRVYYQAERMKYENEFFRLRQEEILSRGNRRPDPEEEEFDEEEEDA</sequence>
<dbReference type="AlphaFoldDB" id="A0A1I7UKF6"/>
<keyword evidence="2" id="KW-0812">Transmembrane</keyword>
<keyword evidence="3" id="KW-0732">Signal</keyword>
<feature type="chain" id="PRO_5009309035" evidence="3">
    <location>
        <begin position="20"/>
        <end position="140"/>
    </location>
</feature>
<evidence type="ECO:0000313" key="5">
    <source>
        <dbReference type="WBParaSite" id="Csp11.Scaffold630.g16856.t1"/>
    </source>
</evidence>